<feature type="transmembrane region" description="Helical" evidence="8">
    <location>
        <begin position="278"/>
        <end position="302"/>
    </location>
</feature>
<dbReference type="PIRSF" id="PIRSF002744">
    <property type="entry name" value="Pur-cyt_permease"/>
    <property type="match status" value="1"/>
</dbReference>
<evidence type="ECO:0000256" key="4">
    <source>
        <dbReference type="ARBA" id="ARBA00022692"/>
    </source>
</evidence>
<dbReference type="Proteomes" id="UP000001861">
    <property type="component" value="Unassembled WGS sequence"/>
</dbReference>
<feature type="transmembrane region" description="Helical" evidence="8">
    <location>
        <begin position="242"/>
        <end position="266"/>
    </location>
</feature>
<feature type="transmembrane region" description="Helical" evidence="8">
    <location>
        <begin position="177"/>
        <end position="196"/>
    </location>
</feature>
<feature type="transmembrane region" description="Helical" evidence="8">
    <location>
        <begin position="439"/>
        <end position="456"/>
    </location>
</feature>
<evidence type="ECO:0000313" key="10">
    <source>
        <dbReference type="Proteomes" id="UP000001861"/>
    </source>
</evidence>
<dbReference type="InterPro" id="IPR026030">
    <property type="entry name" value="Pur-cyt_permease_Fcy2/21/22"/>
</dbReference>
<feature type="transmembrane region" description="Helical" evidence="8">
    <location>
        <begin position="398"/>
        <end position="418"/>
    </location>
</feature>
<evidence type="ECO:0000256" key="3">
    <source>
        <dbReference type="ARBA" id="ARBA00022448"/>
    </source>
</evidence>
<dbReference type="Gene3D" id="1.10.4160.10">
    <property type="entry name" value="Hydantoin permease"/>
    <property type="match status" value="1"/>
</dbReference>
<feature type="transmembrane region" description="Helical" evidence="8">
    <location>
        <begin position="203"/>
        <end position="222"/>
    </location>
</feature>
<dbReference type="AlphaFoldDB" id="D6RPT7"/>
<dbReference type="GeneID" id="9379093"/>
<feature type="transmembrane region" description="Helical" evidence="8">
    <location>
        <begin position="104"/>
        <end position="124"/>
    </location>
</feature>
<dbReference type="GO" id="GO:0005886">
    <property type="term" value="C:plasma membrane"/>
    <property type="evidence" value="ECO:0007669"/>
    <property type="project" value="TreeGrafter"/>
</dbReference>
<dbReference type="KEGG" id="cci:CC1G_15204"/>
<keyword evidence="6 7" id="KW-0472">Membrane</keyword>
<dbReference type="HOGENOM" id="CLU_026016_2_0_1"/>
<dbReference type="PANTHER" id="PTHR31806">
    <property type="entry name" value="PURINE-CYTOSINE PERMEASE FCY2-RELATED"/>
    <property type="match status" value="1"/>
</dbReference>
<dbReference type="RefSeq" id="XP_002910569.1">
    <property type="nucleotide sequence ID" value="XM_002910523.1"/>
</dbReference>
<feature type="transmembrane region" description="Helical" evidence="8">
    <location>
        <begin position="476"/>
        <end position="492"/>
    </location>
</feature>
<dbReference type="VEuPathDB" id="FungiDB:CC1G_15204"/>
<evidence type="ECO:0000256" key="2">
    <source>
        <dbReference type="ARBA" id="ARBA00008974"/>
    </source>
</evidence>
<sequence length="502" mass="53882">MTSAARELIVHDHEKGLDDEKASVRPSITSVGETTAASNPWTTRLLKAGVEERGTEPVPEARRTDTQFFKLFFLFLTWNLNILTFTAGTIGPVVFGLGLGDSCLVIIFFDALFCSLASYICTWGPKLGMRTMILARYSFGYYGTIPLALLNLLTMMGFSVLCAIVGGQALASVTEGLTWTVGIVVIASIALLVSFCGVNALNWLGLVGWVPLLTAFAVVAGVGGKHFSDPPPVEPVTAPALLSFAATLAGFSITFCPLATDISVYYRHDVSGWRVFMYVYAGLLTSLASIQILGAATAVAAMNVPEWERRYGGEDVGALLAAVLEPVNGFGKFISVLLALSVTPNISATAYSITVIWQACVPRFSAIPRYVFAIVSTGIVIGLAIPGATRFYDTLTNLLGLVGYWAAAFIAIVLIEHLHFRKNDPYNYDGAAWNVPNKLPLGIAAVAAVVCSFGLVVPCMNQTWYTGPIAKMTGDIGFEIAIVLTGMLYFPFRSVEKRFTGL</sequence>
<proteinExistence type="inferred from homology"/>
<dbReference type="OrthoDB" id="2116389at2759"/>
<accession>D6RPT7</accession>
<dbReference type="PANTHER" id="PTHR31806:SF5">
    <property type="entry name" value="PURINE-CYTOSINE PERMEASE FCY21"/>
    <property type="match status" value="1"/>
</dbReference>
<comment type="subcellular location">
    <subcellularLocation>
        <location evidence="1">Membrane</location>
        <topology evidence="1">Multi-pass membrane protein</topology>
    </subcellularLocation>
</comment>
<dbReference type="STRING" id="240176.D6RPT7"/>
<evidence type="ECO:0000256" key="8">
    <source>
        <dbReference type="SAM" id="Phobius"/>
    </source>
</evidence>
<evidence type="ECO:0000256" key="6">
    <source>
        <dbReference type="ARBA" id="ARBA00023136"/>
    </source>
</evidence>
<gene>
    <name evidence="9" type="ORF">CC1G_15204</name>
</gene>
<dbReference type="InterPro" id="IPR001248">
    <property type="entry name" value="Pur-cyt_permease"/>
</dbReference>
<dbReference type="EMBL" id="AACS02000009">
    <property type="protein sequence ID" value="EFI27075.1"/>
    <property type="molecule type" value="Genomic_DNA"/>
</dbReference>
<dbReference type="OMA" id="WERWQWL"/>
<organism evidence="9 10">
    <name type="scientific">Coprinopsis cinerea (strain Okayama-7 / 130 / ATCC MYA-4618 / FGSC 9003)</name>
    <name type="common">Inky cap fungus</name>
    <name type="synonym">Hormographiella aspergillata</name>
    <dbReference type="NCBI Taxonomy" id="240176"/>
    <lineage>
        <taxon>Eukaryota</taxon>
        <taxon>Fungi</taxon>
        <taxon>Dikarya</taxon>
        <taxon>Basidiomycota</taxon>
        <taxon>Agaricomycotina</taxon>
        <taxon>Agaricomycetes</taxon>
        <taxon>Agaricomycetidae</taxon>
        <taxon>Agaricales</taxon>
        <taxon>Agaricineae</taxon>
        <taxon>Psathyrellaceae</taxon>
        <taxon>Coprinopsis</taxon>
    </lineage>
</organism>
<feature type="transmembrane region" description="Helical" evidence="8">
    <location>
        <begin position="333"/>
        <end position="358"/>
    </location>
</feature>
<protein>
    <submittedName>
        <fullName evidence="9">Cytosine-purine permease</fullName>
    </submittedName>
</protein>
<name>D6RPT7_COPC7</name>
<dbReference type="Pfam" id="PF02133">
    <property type="entry name" value="Transp_cyt_pur"/>
    <property type="match status" value="1"/>
</dbReference>
<comment type="similarity">
    <text evidence="2 7">Belongs to the purine-cytosine permease (2.A.39) family.</text>
</comment>
<evidence type="ECO:0000256" key="7">
    <source>
        <dbReference type="PIRNR" id="PIRNR002744"/>
    </source>
</evidence>
<keyword evidence="3 7" id="KW-0813">Transport</keyword>
<keyword evidence="5 8" id="KW-1133">Transmembrane helix</keyword>
<evidence type="ECO:0000256" key="5">
    <source>
        <dbReference type="ARBA" id="ARBA00022989"/>
    </source>
</evidence>
<evidence type="ECO:0000313" key="9">
    <source>
        <dbReference type="EMBL" id="EFI27075.1"/>
    </source>
</evidence>
<dbReference type="eggNOG" id="ENOG502QQ8Y">
    <property type="taxonomic scope" value="Eukaryota"/>
</dbReference>
<reference evidence="9 10" key="1">
    <citation type="journal article" date="2010" name="Proc. Natl. Acad. Sci. U.S.A.">
        <title>Insights into evolution of multicellular fungi from the assembled chromosomes of the mushroom Coprinopsis cinerea (Coprinus cinereus).</title>
        <authorList>
            <person name="Stajich J.E."/>
            <person name="Wilke S.K."/>
            <person name="Ahren D."/>
            <person name="Au C.H."/>
            <person name="Birren B.W."/>
            <person name="Borodovsky M."/>
            <person name="Burns C."/>
            <person name="Canback B."/>
            <person name="Casselton L.A."/>
            <person name="Cheng C.K."/>
            <person name="Deng J."/>
            <person name="Dietrich F.S."/>
            <person name="Fargo D.C."/>
            <person name="Farman M.L."/>
            <person name="Gathman A.C."/>
            <person name="Goldberg J."/>
            <person name="Guigo R."/>
            <person name="Hoegger P.J."/>
            <person name="Hooker J.B."/>
            <person name="Huggins A."/>
            <person name="James T.Y."/>
            <person name="Kamada T."/>
            <person name="Kilaru S."/>
            <person name="Kodira C."/>
            <person name="Kues U."/>
            <person name="Kupfer D."/>
            <person name="Kwan H.S."/>
            <person name="Lomsadze A."/>
            <person name="Li W."/>
            <person name="Lilly W.W."/>
            <person name="Ma L.J."/>
            <person name="Mackey A.J."/>
            <person name="Manning G."/>
            <person name="Martin F."/>
            <person name="Muraguchi H."/>
            <person name="Natvig D.O."/>
            <person name="Palmerini H."/>
            <person name="Ramesh M.A."/>
            <person name="Rehmeyer C.J."/>
            <person name="Roe B.A."/>
            <person name="Shenoy N."/>
            <person name="Stanke M."/>
            <person name="Ter-Hovhannisyan V."/>
            <person name="Tunlid A."/>
            <person name="Velagapudi R."/>
            <person name="Vision T.J."/>
            <person name="Zeng Q."/>
            <person name="Zolan M.E."/>
            <person name="Pukkila P.J."/>
        </authorList>
    </citation>
    <scope>NUCLEOTIDE SEQUENCE [LARGE SCALE GENOMIC DNA]</scope>
    <source>
        <strain evidence="10">Okayama-7 / 130 / ATCC MYA-4618 / FGSC 9003</strain>
    </source>
</reference>
<keyword evidence="4 8" id="KW-0812">Transmembrane</keyword>
<comment type="caution">
    <text evidence="9">The sequence shown here is derived from an EMBL/GenBank/DDBJ whole genome shotgun (WGS) entry which is preliminary data.</text>
</comment>
<feature type="transmembrane region" description="Helical" evidence="8">
    <location>
        <begin position="370"/>
        <end position="392"/>
    </location>
</feature>
<dbReference type="InParanoid" id="D6RPT7"/>
<keyword evidence="10" id="KW-1185">Reference proteome</keyword>
<evidence type="ECO:0000256" key="1">
    <source>
        <dbReference type="ARBA" id="ARBA00004141"/>
    </source>
</evidence>
<dbReference type="GO" id="GO:0022857">
    <property type="term" value="F:transmembrane transporter activity"/>
    <property type="evidence" value="ECO:0007669"/>
    <property type="project" value="InterPro"/>
</dbReference>
<feature type="transmembrane region" description="Helical" evidence="8">
    <location>
        <begin position="145"/>
        <end position="171"/>
    </location>
</feature>
<feature type="transmembrane region" description="Helical" evidence="8">
    <location>
        <begin position="71"/>
        <end position="98"/>
    </location>
</feature>